<sequence>MELLQQKEMIKIKNFLTYALFLIVIFGVGLIGCSSNNQTTTDSVGSYSNQNQNREELIITNESDTITIPIEQIPTIRTYLEEYTTSASERKTEIDRMRVNPLPNPNATYAVISYSCGIKLCDNVLVNYKNDQVTSIPLPQSSFFQEALFTVDNKYLAIKLGKNEGSTVSKSSVVIIDTVETKNAEFQNNSEIINQITNGNFTVPIRSLQWQNDTTLKVTIPDIKDYSFQNIEKWINGESETKTKEVKITLASIPNE</sequence>
<name>A0A4U2YBA8_9BACL</name>
<evidence type="ECO:0000256" key="1">
    <source>
        <dbReference type="SAM" id="Phobius"/>
    </source>
</evidence>
<keyword evidence="3" id="KW-1185">Reference proteome</keyword>
<dbReference type="PROSITE" id="PS51257">
    <property type="entry name" value="PROKAR_LIPOPROTEIN"/>
    <property type="match status" value="1"/>
</dbReference>
<organism evidence="2 3">
    <name type="scientific">Brevibacillus antibioticus</name>
    <dbReference type="NCBI Taxonomy" id="2570228"/>
    <lineage>
        <taxon>Bacteria</taxon>
        <taxon>Bacillati</taxon>
        <taxon>Bacillota</taxon>
        <taxon>Bacilli</taxon>
        <taxon>Bacillales</taxon>
        <taxon>Paenibacillaceae</taxon>
        <taxon>Brevibacillus</taxon>
    </lineage>
</organism>
<keyword evidence="1" id="KW-1133">Transmembrane helix</keyword>
<dbReference type="AlphaFoldDB" id="A0A4U2YBA8"/>
<comment type="caution">
    <text evidence="2">The sequence shown here is derived from an EMBL/GenBank/DDBJ whole genome shotgun (WGS) entry which is preliminary data.</text>
</comment>
<dbReference type="RefSeq" id="WP_137031548.1">
    <property type="nucleotide sequence ID" value="NZ_SZNK01000001.1"/>
</dbReference>
<dbReference type="OrthoDB" id="2468813at2"/>
<protein>
    <recommendedName>
        <fullName evidence="4">Lipoprotein</fullName>
    </recommendedName>
</protein>
<feature type="transmembrane region" description="Helical" evidence="1">
    <location>
        <begin position="12"/>
        <end position="32"/>
    </location>
</feature>
<dbReference type="EMBL" id="SZNK01000001">
    <property type="protein sequence ID" value="TKI58087.1"/>
    <property type="molecule type" value="Genomic_DNA"/>
</dbReference>
<keyword evidence="1" id="KW-0812">Transmembrane</keyword>
<gene>
    <name evidence="2" type="ORF">E8L90_23195</name>
</gene>
<evidence type="ECO:0008006" key="4">
    <source>
        <dbReference type="Google" id="ProtNLM"/>
    </source>
</evidence>
<dbReference type="Proteomes" id="UP000307841">
    <property type="component" value="Unassembled WGS sequence"/>
</dbReference>
<evidence type="ECO:0000313" key="3">
    <source>
        <dbReference type="Proteomes" id="UP000307841"/>
    </source>
</evidence>
<evidence type="ECO:0000313" key="2">
    <source>
        <dbReference type="EMBL" id="TKI58087.1"/>
    </source>
</evidence>
<reference evidence="2 3" key="1">
    <citation type="submission" date="2019-04" db="EMBL/GenBank/DDBJ databases">
        <title>Whole genome sequencing of Brevibacillus sp. TGS2-1.</title>
        <authorList>
            <person name="Choi A."/>
        </authorList>
    </citation>
    <scope>NUCLEOTIDE SEQUENCE [LARGE SCALE GENOMIC DNA]</scope>
    <source>
        <strain evidence="2 3">TGS2-1</strain>
    </source>
</reference>
<keyword evidence="1" id="KW-0472">Membrane</keyword>
<proteinExistence type="predicted"/>
<accession>A0A4U2YBA8</accession>